<dbReference type="InterPro" id="IPR021139">
    <property type="entry name" value="NYN"/>
</dbReference>
<sequence>MASTRQDAAASASYSTLAHFFQQPGLGTGSLLVAAQFFPGSFDAKSKNDASSDRAERQRESSPPSTSSSKAKRDRFKEDTEPIAIFWDVDDCAPPTGSSGRSVALAVRSAIQNLDVGPIVSFKAYLELSSETQAPNAAQVQLRSELQGCGVSLIDTPKSGRKDVADKMIITDLLAYAIDQPAPVTVVLISGDRDFAYPLGILRNHGYNVVLVTPPIDAVPILEASANVVMSWRQDVLGVQANKDGKPYSSYSNASPHTPSKHSNSLLEQIKKEGNPKPLRSMVAARLVQLDRGIFVRDGAAKWAEYAAVAEAAGIVTLGSSGQSGYESVALKDTAKAASSSIPMMPSTSSSSSSSTPHHLQGAASSGHPKPLSFFVGLQLAVLARSGIVDAYALAGVPGWREYIAAAEKAGIARCVPTDQDGVLAVELHPKYLHMQTNQILPGASRIADTATTPSPSITKKVSSIKRTLLDFGSSKNMPKADSPLKGAGISKRCTIVNCHDIPLIFSPLATLLLEQMVEGRNYSTDYFCQSIIGAQRTSVTVPGLKAKSAEEFQEHLEAAVAAKIVTTEPGFKPGVRHIRLHPRLVRPGSKTSVTDGETDESDDAETHDGSNGQPRFKTNLFSFGKSKNTTDANAQPSVGDQRHTQDLEALRKETSQVLASLQRSTSSEGATASGPVPADDAIRFRPLIDSLVALTADGATQVTKTKLSSEVGKGNPGPAIGAFYQSLGSTGFTDYLQQAKEKGLVKVTDSDGNLLSQSSTLLGLTDYTVSP</sequence>
<dbReference type="Pfam" id="PF01936">
    <property type="entry name" value="NYN"/>
    <property type="match status" value="1"/>
</dbReference>
<dbReference type="GO" id="GO:1905762">
    <property type="term" value="F:CCR4-NOT complex binding"/>
    <property type="evidence" value="ECO:0007669"/>
    <property type="project" value="TreeGrafter"/>
</dbReference>
<feature type="region of interest" description="Disordered" evidence="1">
    <location>
        <begin position="340"/>
        <end position="365"/>
    </location>
</feature>
<evidence type="ECO:0000313" key="3">
    <source>
        <dbReference type="EMBL" id="CDW99614.1"/>
    </source>
</evidence>
<feature type="region of interest" description="Disordered" evidence="1">
    <location>
        <begin position="243"/>
        <end position="265"/>
    </location>
</feature>
<name>A0A0F7SD05_9BASI</name>
<evidence type="ECO:0000313" key="4">
    <source>
        <dbReference type="Proteomes" id="UP000242770"/>
    </source>
</evidence>
<dbReference type="Gene3D" id="3.40.50.1010">
    <property type="entry name" value="5'-nuclease"/>
    <property type="match status" value="1"/>
</dbReference>
<protein>
    <recommendedName>
        <fullName evidence="2">NYN domain-containing protein</fullName>
    </recommendedName>
</protein>
<dbReference type="GO" id="GO:0010468">
    <property type="term" value="P:regulation of gene expression"/>
    <property type="evidence" value="ECO:0007669"/>
    <property type="project" value="InterPro"/>
</dbReference>
<feature type="compositionally biased region" description="Acidic residues" evidence="1">
    <location>
        <begin position="597"/>
        <end position="606"/>
    </location>
</feature>
<feature type="compositionally biased region" description="Basic and acidic residues" evidence="1">
    <location>
        <begin position="44"/>
        <end position="60"/>
    </location>
</feature>
<evidence type="ECO:0000259" key="2">
    <source>
        <dbReference type="Pfam" id="PF01936"/>
    </source>
</evidence>
<dbReference type="InterPro" id="IPR024768">
    <property type="entry name" value="Marf1"/>
</dbReference>
<dbReference type="PANTHER" id="PTHR14379:SF3">
    <property type="entry name" value="MEIOSIS REGULATOR AND MRNA STABILITY FACTOR 1"/>
    <property type="match status" value="1"/>
</dbReference>
<feature type="compositionally biased region" description="Polar residues" evidence="1">
    <location>
        <begin position="656"/>
        <end position="671"/>
    </location>
</feature>
<dbReference type="EMBL" id="CCFA01004886">
    <property type="protein sequence ID" value="CDW99614.1"/>
    <property type="molecule type" value="Genomic_DNA"/>
</dbReference>
<evidence type="ECO:0000256" key="1">
    <source>
        <dbReference type="SAM" id="MobiDB-lite"/>
    </source>
</evidence>
<feature type="region of interest" description="Disordered" evidence="1">
    <location>
        <begin position="655"/>
        <end position="679"/>
    </location>
</feature>
<feature type="compositionally biased region" description="Polar residues" evidence="1">
    <location>
        <begin position="620"/>
        <end position="639"/>
    </location>
</feature>
<feature type="region of interest" description="Disordered" evidence="1">
    <location>
        <begin position="581"/>
        <end position="643"/>
    </location>
</feature>
<gene>
    <name evidence="3" type="primary">SSCI80590.1</name>
</gene>
<accession>A0A0F7SD05</accession>
<feature type="compositionally biased region" description="Low complexity" evidence="1">
    <location>
        <begin position="340"/>
        <end position="357"/>
    </location>
</feature>
<dbReference type="STRING" id="49012.A0A0F7SD05"/>
<organism evidence="3 4">
    <name type="scientific">Sporisorium scitamineum</name>
    <dbReference type="NCBI Taxonomy" id="49012"/>
    <lineage>
        <taxon>Eukaryota</taxon>
        <taxon>Fungi</taxon>
        <taxon>Dikarya</taxon>
        <taxon>Basidiomycota</taxon>
        <taxon>Ustilaginomycotina</taxon>
        <taxon>Ustilaginomycetes</taxon>
        <taxon>Ustilaginales</taxon>
        <taxon>Ustilaginaceae</taxon>
        <taxon>Sporisorium</taxon>
    </lineage>
</organism>
<dbReference type="GO" id="GO:0005777">
    <property type="term" value="C:peroxisome"/>
    <property type="evidence" value="ECO:0007669"/>
    <property type="project" value="InterPro"/>
</dbReference>
<dbReference type="AlphaFoldDB" id="A0A0F7SD05"/>
<feature type="domain" description="NYN" evidence="2">
    <location>
        <begin position="83"/>
        <end position="215"/>
    </location>
</feature>
<feature type="region of interest" description="Disordered" evidence="1">
    <location>
        <begin position="42"/>
        <end position="77"/>
    </location>
</feature>
<dbReference type="Proteomes" id="UP000242770">
    <property type="component" value="Unassembled WGS sequence"/>
</dbReference>
<feature type="compositionally biased region" description="Polar residues" evidence="1">
    <location>
        <begin position="249"/>
        <end position="265"/>
    </location>
</feature>
<reference evidence="4" key="1">
    <citation type="submission" date="2014-06" db="EMBL/GenBank/DDBJ databases">
        <authorList>
            <person name="Berkman P.J."/>
        </authorList>
    </citation>
    <scope>NUCLEOTIDE SEQUENCE [LARGE SCALE GENOMIC DNA]</scope>
</reference>
<dbReference type="CDD" id="cd10910">
    <property type="entry name" value="PIN_limkain_b1_N_like"/>
    <property type="match status" value="1"/>
</dbReference>
<keyword evidence="4" id="KW-1185">Reference proteome</keyword>
<dbReference type="PANTHER" id="PTHR14379">
    <property type="entry name" value="LIMKAIN B LKAP"/>
    <property type="match status" value="1"/>
</dbReference>
<dbReference type="GO" id="GO:0004540">
    <property type="term" value="F:RNA nuclease activity"/>
    <property type="evidence" value="ECO:0007669"/>
    <property type="project" value="InterPro"/>
</dbReference>
<proteinExistence type="predicted"/>